<comment type="caution">
    <text evidence="2">The sequence shown here is derived from an EMBL/GenBank/DDBJ whole genome shotgun (WGS) entry which is preliminary data.</text>
</comment>
<reference evidence="2 3" key="1">
    <citation type="journal article" date="2019" name="Nat. Microbiol.">
        <title>Wide diversity of methane and short-chain alkane metabolisms in uncultured archaea.</title>
        <authorList>
            <person name="Borrel G."/>
            <person name="Adam P.S."/>
            <person name="McKay L.J."/>
            <person name="Chen L.X."/>
            <person name="Sierra-Garcia I.N."/>
            <person name="Sieber C.M."/>
            <person name="Letourneur Q."/>
            <person name="Ghozlane A."/>
            <person name="Andersen G.L."/>
            <person name="Li W.J."/>
            <person name="Hallam S.J."/>
            <person name="Muyzer G."/>
            <person name="de Oliveira V.M."/>
            <person name="Inskeep W.P."/>
            <person name="Banfield J.F."/>
            <person name="Gribaldo S."/>
        </authorList>
    </citation>
    <scope>NUCLEOTIDE SEQUENCE [LARGE SCALE GENOMIC DNA]</scope>
    <source>
        <strain evidence="2">NM1b</strain>
    </source>
</reference>
<dbReference type="EMBL" id="RXIL01000133">
    <property type="protein sequence ID" value="RZN67665.1"/>
    <property type="molecule type" value="Genomic_DNA"/>
</dbReference>
<keyword evidence="1" id="KW-1133">Transmembrane helix</keyword>
<evidence type="ECO:0000256" key="1">
    <source>
        <dbReference type="SAM" id="Phobius"/>
    </source>
</evidence>
<keyword evidence="1" id="KW-0812">Transmembrane</keyword>
<evidence type="ECO:0008006" key="4">
    <source>
        <dbReference type="Google" id="ProtNLM"/>
    </source>
</evidence>
<name>A0A520KV23_9EURY</name>
<evidence type="ECO:0000313" key="2">
    <source>
        <dbReference type="EMBL" id="RZN67665.1"/>
    </source>
</evidence>
<proteinExistence type="predicted"/>
<protein>
    <recommendedName>
        <fullName evidence="4">DUF4064 domain-containing protein</fullName>
    </recommendedName>
</protein>
<accession>A0A520KV23</accession>
<dbReference type="AlphaFoldDB" id="A0A520KV23"/>
<sequence>MEEVKDVQKNKPLAGFILSLIAGILILFGGIMIFFVPGIIQSIPESIPEGAMTEEEIEEMEEGISIAISTLDEILIPLAIIGLISGILIISGAVLGYQGKNMLGGLLVLIPSVFYIPAIVGIIGVIGGALIIWRLEKR</sequence>
<feature type="transmembrane region" description="Helical" evidence="1">
    <location>
        <begin position="74"/>
        <end position="97"/>
    </location>
</feature>
<keyword evidence="1" id="KW-0472">Membrane</keyword>
<evidence type="ECO:0000313" key="3">
    <source>
        <dbReference type="Proteomes" id="UP000320766"/>
    </source>
</evidence>
<feature type="transmembrane region" description="Helical" evidence="1">
    <location>
        <begin position="103"/>
        <end position="133"/>
    </location>
</feature>
<dbReference type="Proteomes" id="UP000320766">
    <property type="component" value="Unassembled WGS sequence"/>
</dbReference>
<feature type="transmembrane region" description="Helical" evidence="1">
    <location>
        <begin position="12"/>
        <end position="36"/>
    </location>
</feature>
<gene>
    <name evidence="2" type="ORF">EF807_07375</name>
</gene>
<organism evidence="2 3">
    <name type="scientific">Candidatus Methanolliviera hydrocarbonicum</name>
    <dbReference type="NCBI Taxonomy" id="2491085"/>
    <lineage>
        <taxon>Archaea</taxon>
        <taxon>Methanobacteriati</taxon>
        <taxon>Methanobacteriota</taxon>
        <taxon>Candidatus Methanoliparia</taxon>
        <taxon>Candidatus Methanoliparales</taxon>
        <taxon>Candidatus Methanollivieraceae</taxon>
        <taxon>Candidatus Methanolliviera</taxon>
    </lineage>
</organism>